<feature type="region of interest" description="Disordered" evidence="1">
    <location>
        <begin position="1"/>
        <end position="26"/>
    </location>
</feature>
<dbReference type="AlphaFoldDB" id="A0A4U8YRH5"/>
<sequence length="280" mass="31099">MMSHHTTPKRPVHPTRHHTPKILAQARPGPSPTLALWAVLLMALVFALVTGARAETYDHAPFDDLLATHVRGGGIDYDGLADEEDKLDAYLAPAASYSAEGLSREEAMAFWINMYNAWTLKLILTKYPEIESIKDLGSVFSSPWKKEFVKIGGKTLTLNEIEHAILREKYQDPRIHFAVNCASRSCPPLLAEAYLGDTLDAQLDAATIDFINNSANTRVEGNRLVVSRIFKWYKEDFGDDIAAYIGRYAEGPLKAAMAQAQGDLKVSFMAYDWSLNVPDA</sequence>
<feature type="compositionally biased region" description="Basic residues" evidence="1">
    <location>
        <begin position="1"/>
        <end position="20"/>
    </location>
</feature>
<dbReference type="PANTHER" id="PTHR46361">
    <property type="entry name" value="ELECTRON CARRIER/ PROTEIN DISULFIDE OXIDOREDUCTASE"/>
    <property type="match status" value="1"/>
</dbReference>
<protein>
    <recommendedName>
        <fullName evidence="2">DUF547 domain-containing protein</fullName>
    </recommendedName>
</protein>
<dbReference type="Pfam" id="PF04784">
    <property type="entry name" value="DUF547"/>
    <property type="match status" value="1"/>
</dbReference>
<evidence type="ECO:0000259" key="2">
    <source>
        <dbReference type="Pfam" id="PF04784"/>
    </source>
</evidence>
<evidence type="ECO:0000313" key="3">
    <source>
        <dbReference type="EMBL" id="VFQ45919.1"/>
    </source>
</evidence>
<accession>A0A4U8YRH5</accession>
<dbReference type="EMBL" id="CAADHO010000006">
    <property type="protein sequence ID" value="VFQ45919.1"/>
    <property type="molecule type" value="Genomic_DNA"/>
</dbReference>
<proteinExistence type="predicted"/>
<keyword evidence="4" id="KW-1185">Reference proteome</keyword>
<reference evidence="3 4" key="1">
    <citation type="submission" date="2019-03" db="EMBL/GenBank/DDBJ databases">
        <authorList>
            <person name="Nijsse B."/>
        </authorList>
    </citation>
    <scope>NUCLEOTIDE SEQUENCE [LARGE SCALE GENOMIC DNA]</scope>
    <source>
        <strain evidence="3">Desulfoluna butyratoxydans MSL71</strain>
    </source>
</reference>
<dbReference type="RefSeq" id="WP_180143004.1">
    <property type="nucleotide sequence ID" value="NZ_CAADHO010000006.1"/>
</dbReference>
<feature type="domain" description="DUF547" evidence="2">
    <location>
        <begin position="101"/>
        <end position="211"/>
    </location>
</feature>
<dbReference type="PANTHER" id="PTHR46361:SF3">
    <property type="entry name" value="ELECTRON CARRIER_ PROTEIN DISULFIDE OXIDOREDUCTASE"/>
    <property type="match status" value="1"/>
</dbReference>
<name>A0A4U8YRH5_9BACT</name>
<gene>
    <name evidence="3" type="ORF">MSL71_35820</name>
</gene>
<evidence type="ECO:0000256" key="1">
    <source>
        <dbReference type="SAM" id="MobiDB-lite"/>
    </source>
</evidence>
<dbReference type="InterPro" id="IPR006869">
    <property type="entry name" value="DUF547"/>
</dbReference>
<dbReference type="Proteomes" id="UP000507962">
    <property type="component" value="Unassembled WGS sequence"/>
</dbReference>
<evidence type="ECO:0000313" key="4">
    <source>
        <dbReference type="Proteomes" id="UP000507962"/>
    </source>
</evidence>
<organism evidence="3 4">
    <name type="scientific">Desulfoluna butyratoxydans</name>
    <dbReference type="NCBI Taxonomy" id="231438"/>
    <lineage>
        <taxon>Bacteria</taxon>
        <taxon>Pseudomonadati</taxon>
        <taxon>Thermodesulfobacteriota</taxon>
        <taxon>Desulfobacteria</taxon>
        <taxon>Desulfobacterales</taxon>
        <taxon>Desulfolunaceae</taxon>
        <taxon>Desulfoluna</taxon>
    </lineage>
</organism>